<dbReference type="PANTHER" id="PTHR12059">
    <property type="entry name" value="RIBOSOMAL PROTEIN L23-RELATED"/>
    <property type="match status" value="1"/>
</dbReference>
<gene>
    <name evidence="9" type="ORF">PHISCL_04085</name>
</gene>
<dbReference type="GO" id="GO:0003735">
    <property type="term" value="F:structural constituent of ribosome"/>
    <property type="evidence" value="ECO:0007669"/>
    <property type="project" value="InterPro"/>
</dbReference>
<evidence type="ECO:0000313" key="9">
    <source>
        <dbReference type="EMBL" id="RJE23585.1"/>
    </source>
</evidence>
<sequence length="246" mass="28993">MVREKMDKLARAAYFRDLHNRKIELSKKLKNKPRMRSIHKPLRLPSDWVGPWESLKKRKQVFLPDFTITLIRTPFLPPRYASFYVPLNFTKLDIRDYLKRAYGVKTLRVRSYVEQQKITRVSKDGLSHGRLRRPKSRKKMTVELVEPFVWPDPPEDYSPWDRDIFLNNRKWQDEYRDVRGQDSFKKPNPTARTTFTEAAKEILDGKKVWRPTWQALGLNYDRTSVANRFGGNGSDSKSESNSSSSG</sequence>
<evidence type="ECO:0000256" key="6">
    <source>
        <dbReference type="ARBA" id="ARBA00037226"/>
    </source>
</evidence>
<dbReference type="InterPro" id="IPR013025">
    <property type="entry name" value="Ribosomal_uL23-like"/>
</dbReference>
<dbReference type="FunFam" id="3.30.70.330:FF:000687">
    <property type="entry name" value="54S ribosomal protein L23, mitochondrial"/>
    <property type="match status" value="1"/>
</dbReference>
<dbReference type="EMBL" id="MVGC01000114">
    <property type="protein sequence ID" value="RJE23585.1"/>
    <property type="molecule type" value="Genomic_DNA"/>
</dbReference>
<comment type="caution">
    <text evidence="9">The sequence shown here is derived from an EMBL/GenBank/DDBJ whole genome shotgun (WGS) entry which is preliminary data.</text>
</comment>
<proteinExistence type="inferred from homology"/>
<dbReference type="Proteomes" id="UP000266188">
    <property type="component" value="Unassembled WGS sequence"/>
</dbReference>
<name>A0A3A3A0B4_9EURO</name>
<dbReference type="PANTHER" id="PTHR12059:SF5">
    <property type="entry name" value="LARGE RIBOSOMAL SUBUNIT PROTEIN UL23M"/>
    <property type="match status" value="1"/>
</dbReference>
<evidence type="ECO:0000313" key="10">
    <source>
        <dbReference type="Proteomes" id="UP000266188"/>
    </source>
</evidence>
<evidence type="ECO:0000256" key="1">
    <source>
        <dbReference type="ARBA" id="ARBA00004173"/>
    </source>
</evidence>
<keyword evidence="4" id="KW-0496">Mitochondrion</keyword>
<evidence type="ECO:0000256" key="8">
    <source>
        <dbReference type="SAM" id="MobiDB-lite"/>
    </source>
</evidence>
<evidence type="ECO:0000256" key="4">
    <source>
        <dbReference type="ARBA" id="ARBA00023128"/>
    </source>
</evidence>
<dbReference type="InterPro" id="IPR012678">
    <property type="entry name" value="Ribosomal_uL23/eL15/eS24_sf"/>
</dbReference>
<evidence type="ECO:0000256" key="7">
    <source>
        <dbReference type="ARBA" id="ARBA00039977"/>
    </source>
</evidence>
<evidence type="ECO:0000256" key="3">
    <source>
        <dbReference type="ARBA" id="ARBA00022980"/>
    </source>
</evidence>
<dbReference type="Gene3D" id="3.30.70.330">
    <property type="match status" value="1"/>
</dbReference>
<evidence type="ECO:0000256" key="2">
    <source>
        <dbReference type="ARBA" id="ARBA00006700"/>
    </source>
</evidence>
<keyword evidence="3" id="KW-0689">Ribosomal protein</keyword>
<comment type="function">
    <text evidence="6">Component of the mitochondrial ribosome (mitoribosome), a dedicated translation machinery responsible for the synthesis of mitochondrial genome-encoded proteins, including at least some of the essential transmembrane subunits of the mitochondrial respiratory chain. The mitoribosomes are attached to the mitochondrial inner membrane and translation products are cotranslationally integrated into the membrane.</text>
</comment>
<organism evidence="9 10">
    <name type="scientific">Aspergillus sclerotialis</name>
    <dbReference type="NCBI Taxonomy" id="2070753"/>
    <lineage>
        <taxon>Eukaryota</taxon>
        <taxon>Fungi</taxon>
        <taxon>Dikarya</taxon>
        <taxon>Ascomycota</taxon>
        <taxon>Pezizomycotina</taxon>
        <taxon>Eurotiomycetes</taxon>
        <taxon>Eurotiomycetidae</taxon>
        <taxon>Eurotiales</taxon>
        <taxon>Aspergillaceae</taxon>
        <taxon>Aspergillus</taxon>
        <taxon>Aspergillus subgen. Polypaecilum</taxon>
    </lineage>
</organism>
<dbReference type="GO" id="GO:0032543">
    <property type="term" value="P:mitochondrial translation"/>
    <property type="evidence" value="ECO:0007669"/>
    <property type="project" value="TreeGrafter"/>
</dbReference>
<keyword evidence="10" id="KW-1185">Reference proteome</keyword>
<dbReference type="GO" id="GO:0005762">
    <property type="term" value="C:mitochondrial large ribosomal subunit"/>
    <property type="evidence" value="ECO:0007669"/>
    <property type="project" value="TreeGrafter"/>
</dbReference>
<keyword evidence="5" id="KW-0687">Ribonucleoprotein</keyword>
<dbReference type="SUPFAM" id="SSF54189">
    <property type="entry name" value="Ribosomal proteins S24e, L23 and L15e"/>
    <property type="match status" value="1"/>
</dbReference>
<feature type="region of interest" description="Disordered" evidence="8">
    <location>
        <begin position="224"/>
        <end position="246"/>
    </location>
</feature>
<comment type="similarity">
    <text evidence="2">Belongs to the universal ribosomal protein uL23 family.</text>
</comment>
<evidence type="ECO:0000256" key="5">
    <source>
        <dbReference type="ARBA" id="ARBA00023274"/>
    </source>
</evidence>
<dbReference type="Pfam" id="PF00276">
    <property type="entry name" value="Ribosomal_L23"/>
    <property type="match status" value="1"/>
</dbReference>
<accession>A0A3A3A0B4</accession>
<dbReference type="OrthoDB" id="275582at2759"/>
<dbReference type="InterPro" id="IPR012677">
    <property type="entry name" value="Nucleotide-bd_a/b_plait_sf"/>
</dbReference>
<reference evidence="10" key="1">
    <citation type="submission" date="2017-02" db="EMBL/GenBank/DDBJ databases">
        <authorList>
            <person name="Tafer H."/>
            <person name="Lopandic K."/>
        </authorList>
    </citation>
    <scope>NUCLEOTIDE SEQUENCE [LARGE SCALE GENOMIC DNA]</scope>
    <source>
        <strain evidence="10">CBS 366.77</strain>
    </source>
</reference>
<comment type="subcellular location">
    <subcellularLocation>
        <location evidence="1">Mitochondrion</location>
    </subcellularLocation>
</comment>
<dbReference type="AlphaFoldDB" id="A0A3A3A0B4"/>
<dbReference type="STRING" id="2070753.A0A3A3A0B4"/>
<protein>
    <recommendedName>
        <fullName evidence="7">Large ribosomal subunit protein uL23m</fullName>
    </recommendedName>
</protein>